<dbReference type="OrthoDB" id="5289641at2759"/>
<accession>A0A9P9JJT8</accession>
<keyword evidence="2" id="KW-1185">Reference proteome</keyword>
<dbReference type="PANTHER" id="PTHR39697">
    <property type="entry name" value="RICIN B LECTIN DOMAIN-CONTAINING PROTEIN-RELATED"/>
    <property type="match status" value="1"/>
</dbReference>
<comment type="caution">
    <text evidence="1">The sequence shown here is derived from an EMBL/GenBank/DDBJ whole genome shotgun (WGS) entry which is preliminary data.</text>
</comment>
<evidence type="ECO:0000313" key="1">
    <source>
        <dbReference type="EMBL" id="KAH7177056.1"/>
    </source>
</evidence>
<sequence>MTLAVSRDGVTPESSVAGFTAATTETSISAKTPPTTVSSETVVDNLFDGQYSAVPWPDSTYMIIEKGSNRAITLTPGGLRLQDIKDGRNGNNHWLCVERNNYFGFYNEKSRRYLGHDGKMGMRASATVLEEWEFMVPRLHPEGGYQLLLPFWSHTMMILAPIKNGDRLTRARHGTALWVFSKV</sequence>
<gene>
    <name evidence="1" type="ORF">EDB81DRAFT_773946</name>
</gene>
<proteinExistence type="predicted"/>
<dbReference type="Proteomes" id="UP000738349">
    <property type="component" value="Unassembled WGS sequence"/>
</dbReference>
<dbReference type="EMBL" id="JAGMUV010000001">
    <property type="protein sequence ID" value="KAH7177056.1"/>
    <property type="molecule type" value="Genomic_DNA"/>
</dbReference>
<protein>
    <submittedName>
        <fullName evidence="1">Uncharacterized protein</fullName>
    </submittedName>
</protein>
<dbReference type="AlphaFoldDB" id="A0A9P9JJT8"/>
<name>A0A9P9JJT8_9HYPO</name>
<reference evidence="1" key="1">
    <citation type="journal article" date="2021" name="Nat. Commun.">
        <title>Genetic determinants of endophytism in the Arabidopsis root mycobiome.</title>
        <authorList>
            <person name="Mesny F."/>
            <person name="Miyauchi S."/>
            <person name="Thiergart T."/>
            <person name="Pickel B."/>
            <person name="Atanasova L."/>
            <person name="Karlsson M."/>
            <person name="Huettel B."/>
            <person name="Barry K.W."/>
            <person name="Haridas S."/>
            <person name="Chen C."/>
            <person name="Bauer D."/>
            <person name="Andreopoulos W."/>
            <person name="Pangilinan J."/>
            <person name="LaButti K."/>
            <person name="Riley R."/>
            <person name="Lipzen A."/>
            <person name="Clum A."/>
            <person name="Drula E."/>
            <person name="Henrissat B."/>
            <person name="Kohler A."/>
            <person name="Grigoriev I.V."/>
            <person name="Martin F.M."/>
            <person name="Hacquard S."/>
        </authorList>
    </citation>
    <scope>NUCLEOTIDE SEQUENCE</scope>
    <source>
        <strain evidence="1">MPI-CAGE-AT-0147</strain>
    </source>
</reference>
<evidence type="ECO:0000313" key="2">
    <source>
        <dbReference type="Proteomes" id="UP000738349"/>
    </source>
</evidence>
<organism evidence="1 2">
    <name type="scientific">Dactylonectria macrodidyma</name>
    <dbReference type="NCBI Taxonomy" id="307937"/>
    <lineage>
        <taxon>Eukaryota</taxon>
        <taxon>Fungi</taxon>
        <taxon>Dikarya</taxon>
        <taxon>Ascomycota</taxon>
        <taxon>Pezizomycotina</taxon>
        <taxon>Sordariomycetes</taxon>
        <taxon>Hypocreomycetidae</taxon>
        <taxon>Hypocreales</taxon>
        <taxon>Nectriaceae</taxon>
        <taxon>Dactylonectria</taxon>
    </lineage>
</organism>
<dbReference type="PANTHER" id="PTHR39697:SF1">
    <property type="entry name" value="RICIN B LECTIN DOMAIN-CONTAINING PROTEIN"/>
    <property type="match status" value="1"/>
</dbReference>